<dbReference type="InterPro" id="IPR000891">
    <property type="entry name" value="PYR_CT"/>
</dbReference>
<name>A0A5B8U6D5_9ACTN</name>
<reference evidence="5 6" key="1">
    <citation type="journal article" date="2018" name="J. Microbiol.">
        <title>Baekduia soli gen. nov., sp. nov., a novel bacterium isolated from the soil of Baekdu Mountain and proposal of a novel family name, Baekduiaceae fam. nov.</title>
        <authorList>
            <person name="An D.S."/>
            <person name="Siddiqi M.Z."/>
            <person name="Kim K.H."/>
            <person name="Yu H.S."/>
            <person name="Im W.T."/>
        </authorList>
    </citation>
    <scope>NUCLEOTIDE SEQUENCE [LARGE SCALE GENOMIC DNA]</scope>
    <source>
        <strain evidence="5 6">BR7-21</strain>
    </source>
</reference>
<dbReference type="SUPFAM" id="SSF51569">
    <property type="entry name" value="Aldolase"/>
    <property type="match status" value="1"/>
</dbReference>
<evidence type="ECO:0000256" key="3">
    <source>
        <dbReference type="ARBA" id="ARBA00023239"/>
    </source>
</evidence>
<evidence type="ECO:0000259" key="4">
    <source>
        <dbReference type="PROSITE" id="PS50991"/>
    </source>
</evidence>
<evidence type="ECO:0000313" key="5">
    <source>
        <dbReference type="EMBL" id="QEC48398.1"/>
    </source>
</evidence>
<dbReference type="OrthoDB" id="9784013at2"/>
<dbReference type="AlphaFoldDB" id="A0A5B8U6D5"/>
<dbReference type="InterPro" id="IPR013785">
    <property type="entry name" value="Aldolase_TIM"/>
</dbReference>
<protein>
    <submittedName>
        <fullName evidence="5">Hydroxymethylglutaryl-CoA lyase</fullName>
    </submittedName>
</protein>
<sequence>MNRIEICDVGPRDGLQNEARTLDPGIRAQLCDRLAAAGVPRVEAVSFVHPKRVPQMAGAEEVMAALHRVEGVVYAGLVLNERGYDRAIAAGVDEIHYAFPATDTFCERNQGMTVADALGVGERIVGRAHDDGLPVSVTISVAFGCPFEGRVEPAKVFGLAETLTGFGPDELMLADTIGVGVPSQVRELVAGVAAFGLPVGCHFHNTRNTGYANAVAAVESGVALLDASSGGTGGCPFAPRATGNIATEDLVYLLHGMGLETGISLEAMLETAAWLSEQLGKELPGQTYKAGTFAPVAA</sequence>
<dbReference type="GO" id="GO:0046872">
    <property type="term" value="F:metal ion binding"/>
    <property type="evidence" value="ECO:0007669"/>
    <property type="project" value="UniProtKB-KW"/>
</dbReference>
<dbReference type="CDD" id="cd07938">
    <property type="entry name" value="DRE_TIM_HMGL"/>
    <property type="match status" value="1"/>
</dbReference>
<feature type="domain" description="Pyruvate carboxyltransferase" evidence="4">
    <location>
        <begin position="4"/>
        <end position="269"/>
    </location>
</feature>
<dbReference type="PANTHER" id="PTHR42738">
    <property type="entry name" value="HYDROXYMETHYLGLUTARYL-COA LYASE"/>
    <property type="match status" value="1"/>
</dbReference>
<dbReference type="GO" id="GO:0046951">
    <property type="term" value="P:ketone body biosynthetic process"/>
    <property type="evidence" value="ECO:0007669"/>
    <property type="project" value="TreeGrafter"/>
</dbReference>
<dbReference type="Gene3D" id="3.20.20.70">
    <property type="entry name" value="Aldolase class I"/>
    <property type="match status" value="1"/>
</dbReference>
<dbReference type="RefSeq" id="WP_146919888.1">
    <property type="nucleotide sequence ID" value="NZ_CP042430.1"/>
</dbReference>
<dbReference type="KEGG" id="bsol:FSW04_13015"/>
<dbReference type="NCBIfam" id="NF004283">
    <property type="entry name" value="PRK05692.1"/>
    <property type="match status" value="1"/>
</dbReference>
<proteinExistence type="inferred from homology"/>
<gene>
    <name evidence="5" type="ORF">FSW04_13015</name>
</gene>
<evidence type="ECO:0000256" key="1">
    <source>
        <dbReference type="ARBA" id="ARBA00009405"/>
    </source>
</evidence>
<organism evidence="5 6">
    <name type="scientific">Baekduia soli</name>
    <dbReference type="NCBI Taxonomy" id="496014"/>
    <lineage>
        <taxon>Bacteria</taxon>
        <taxon>Bacillati</taxon>
        <taxon>Actinomycetota</taxon>
        <taxon>Thermoleophilia</taxon>
        <taxon>Solirubrobacterales</taxon>
        <taxon>Baekduiaceae</taxon>
        <taxon>Baekduia</taxon>
    </lineage>
</organism>
<dbReference type="EMBL" id="CP042430">
    <property type="protein sequence ID" value="QEC48398.1"/>
    <property type="molecule type" value="Genomic_DNA"/>
</dbReference>
<dbReference type="Pfam" id="PF00682">
    <property type="entry name" value="HMGL-like"/>
    <property type="match status" value="1"/>
</dbReference>
<dbReference type="GO" id="GO:0006552">
    <property type="term" value="P:L-leucine catabolic process"/>
    <property type="evidence" value="ECO:0007669"/>
    <property type="project" value="TreeGrafter"/>
</dbReference>
<keyword evidence="6" id="KW-1185">Reference proteome</keyword>
<accession>A0A5B8U6D5</accession>
<dbReference type="GO" id="GO:0004419">
    <property type="term" value="F:hydroxymethylglutaryl-CoA lyase activity"/>
    <property type="evidence" value="ECO:0007669"/>
    <property type="project" value="TreeGrafter"/>
</dbReference>
<keyword evidence="3 5" id="KW-0456">Lyase</keyword>
<evidence type="ECO:0000256" key="2">
    <source>
        <dbReference type="ARBA" id="ARBA00022723"/>
    </source>
</evidence>
<comment type="similarity">
    <text evidence="1">Belongs to the HMG-CoA lyase family.</text>
</comment>
<dbReference type="Proteomes" id="UP000321805">
    <property type="component" value="Chromosome"/>
</dbReference>
<evidence type="ECO:0000313" key="6">
    <source>
        <dbReference type="Proteomes" id="UP000321805"/>
    </source>
</evidence>
<keyword evidence="2" id="KW-0479">Metal-binding</keyword>
<dbReference type="PROSITE" id="PS50991">
    <property type="entry name" value="PYR_CT"/>
    <property type="match status" value="1"/>
</dbReference>
<dbReference type="InterPro" id="IPR043594">
    <property type="entry name" value="HMGL"/>
</dbReference>
<dbReference type="PANTHER" id="PTHR42738:SF7">
    <property type="entry name" value="HYDROXYMETHYLGLUTARYL-COA LYASE"/>
    <property type="match status" value="1"/>
</dbReference>